<evidence type="ECO:0000256" key="1">
    <source>
        <dbReference type="SAM" id="SignalP"/>
    </source>
</evidence>
<dbReference type="AlphaFoldDB" id="A0AAW7XMD5"/>
<feature type="chain" id="PRO_5043970097" description="Lipoprotein" evidence="1">
    <location>
        <begin position="21"/>
        <end position="320"/>
    </location>
</feature>
<sequence>MKRNLSGPFYLLLPLFFLSACSPIKPSVDSDKPYEFVRGAVIKDDDGFTITPCFSQTKRQLVDTSGLLSRRYNEQSPTSRLPVYMELWAYQQVDLAWNLYGVNLAGGGSKACDTDLRNVEYRAGGVNPVWVADVFGDHIRVEIIHELRSMTFPISESPSLPFTWQSSITGIKGRTHDLEMQFRRQTCRDAVGAWYPLVAEVNLDGKVLKGCAREGDLMSRSIPGRYSNDLAPDESFVVLDLLAGHQAKLLVDYRNGQPLSILEGNWQLNKSGRLELNFVSVNGLAQQTILVMQRSAKGALVPYGYSEIFGNASLALERSE</sequence>
<keyword evidence="1" id="KW-0732">Signal</keyword>
<dbReference type="PROSITE" id="PS51257">
    <property type="entry name" value="PROKAR_LIPOPROTEIN"/>
    <property type="match status" value="1"/>
</dbReference>
<evidence type="ECO:0000313" key="3">
    <source>
        <dbReference type="Proteomes" id="UP001169862"/>
    </source>
</evidence>
<protein>
    <recommendedName>
        <fullName evidence="4">Lipoprotein</fullName>
    </recommendedName>
</protein>
<dbReference type="RefSeq" id="WP_303551701.1">
    <property type="nucleotide sequence ID" value="NZ_JAUOPG010000010.1"/>
</dbReference>
<dbReference type="EMBL" id="JAUOPG010000010">
    <property type="protein sequence ID" value="MDO6454857.1"/>
    <property type="molecule type" value="Genomic_DNA"/>
</dbReference>
<feature type="signal peptide" evidence="1">
    <location>
        <begin position="1"/>
        <end position="20"/>
    </location>
</feature>
<evidence type="ECO:0008006" key="4">
    <source>
        <dbReference type="Google" id="ProtNLM"/>
    </source>
</evidence>
<dbReference type="Proteomes" id="UP001169862">
    <property type="component" value="Unassembled WGS sequence"/>
</dbReference>
<comment type="caution">
    <text evidence="2">The sequence shown here is derived from an EMBL/GenBank/DDBJ whole genome shotgun (WGS) entry which is preliminary data.</text>
</comment>
<reference evidence="2" key="1">
    <citation type="submission" date="2023-07" db="EMBL/GenBank/DDBJ databases">
        <title>Genome content predicts the carbon catabolic preferences of heterotrophic bacteria.</title>
        <authorList>
            <person name="Gralka M."/>
        </authorList>
    </citation>
    <scope>NUCLEOTIDE SEQUENCE</scope>
    <source>
        <strain evidence="2">I2M16</strain>
    </source>
</reference>
<evidence type="ECO:0000313" key="2">
    <source>
        <dbReference type="EMBL" id="MDO6454857.1"/>
    </source>
</evidence>
<gene>
    <name evidence="2" type="ORF">Q4490_14895</name>
</gene>
<accession>A0AAW7XMD5</accession>
<name>A0AAW7XMD5_9GAMM</name>
<proteinExistence type="predicted"/>
<organism evidence="2 3">
    <name type="scientific">Neptunomonas phycophila</name>
    <dbReference type="NCBI Taxonomy" id="1572645"/>
    <lineage>
        <taxon>Bacteria</taxon>
        <taxon>Pseudomonadati</taxon>
        <taxon>Pseudomonadota</taxon>
        <taxon>Gammaproteobacteria</taxon>
        <taxon>Oceanospirillales</taxon>
        <taxon>Oceanospirillaceae</taxon>
        <taxon>Neptunomonas</taxon>
    </lineage>
</organism>